<dbReference type="EMBL" id="AP011679">
    <property type="protein sequence ID" value="BAL54145.1"/>
    <property type="molecule type" value="Genomic_DNA"/>
</dbReference>
<reference evidence="1" key="2">
    <citation type="journal article" date="2012" name="PLoS ONE">
        <title>A Deeply Branching Thermophilic Bacterium with an Ancient Acetyl-CoA Pathway Dominates a Subsurface Ecosystem.</title>
        <authorList>
            <person name="Takami H."/>
            <person name="Noguchi H."/>
            <person name="Takaki Y."/>
            <person name="Uchiyama I."/>
            <person name="Toyoda A."/>
            <person name="Nishi S."/>
            <person name="Chee G.-J."/>
            <person name="Arai W."/>
            <person name="Nunoura T."/>
            <person name="Itoh T."/>
            <person name="Hattori M."/>
            <person name="Takai K."/>
        </authorList>
    </citation>
    <scope>NUCLEOTIDE SEQUENCE</scope>
</reference>
<proteinExistence type="predicted"/>
<reference evidence="1" key="1">
    <citation type="journal article" date="2005" name="Environ. Microbiol.">
        <title>Genetic and functional properties of uncultivated thermophilic crenarchaeotes from a subsurface gold mine as revealed by analysis of genome fragments.</title>
        <authorList>
            <person name="Nunoura T."/>
            <person name="Hirayama H."/>
            <person name="Takami H."/>
            <person name="Oida H."/>
            <person name="Nishi S."/>
            <person name="Shimamura S."/>
            <person name="Suzuki Y."/>
            <person name="Inagaki F."/>
            <person name="Takai K."/>
            <person name="Nealson K.H."/>
            <person name="Horikoshi K."/>
        </authorList>
    </citation>
    <scope>NUCLEOTIDE SEQUENCE</scope>
</reference>
<accession>H5SDA9</accession>
<dbReference type="Gene3D" id="3.40.50.1820">
    <property type="entry name" value="alpha/beta hydrolase"/>
    <property type="match status" value="1"/>
</dbReference>
<dbReference type="SUPFAM" id="SSF53474">
    <property type="entry name" value="alpha/beta-Hydrolases"/>
    <property type="match status" value="1"/>
</dbReference>
<gene>
    <name evidence="1" type="ORF">HGMM_F13B08C03</name>
</gene>
<name>H5SDA9_9BACT</name>
<dbReference type="InterPro" id="IPR029058">
    <property type="entry name" value="AB_hydrolase_fold"/>
</dbReference>
<dbReference type="AlphaFoldDB" id="H5SDA9"/>
<evidence type="ECO:0000313" key="1">
    <source>
        <dbReference type="EMBL" id="BAL54145.1"/>
    </source>
</evidence>
<protein>
    <submittedName>
        <fullName evidence="1">Hypothetical conserved protein</fullName>
    </submittedName>
</protein>
<sequence length="533" mass="58165">MNVVSRRYVIPGYDEPNTPPNVPVSDALRAALTDPDVIRDGRVNLNQIAYVRFFDENRARPPEAILILVPGPLSGANAFRFLATEVVRLSEGAVEVWALDQRANLLEDVLPLWRAERIGTVEAAREALAHITEHPDGPGGHIANHWEEVSRFMSEWGLDVHVRDLRAVVEHARRVENARLFLGGHSLGAILAQAFAAYDLDGVPGYSLLQGLILLDGTGIPGMAPMITDDQYLAGVQALRSPARPEDAPFATHPLGPYHLQLLEIAALLALVDPEGPSPLAAYAPNLVPVPMTNAAALGVNLDDEFQPQPLARFSIGFLYIPPGHLLTSIATRGRDPSSVNPNGLYAPKDLGETRQRWTVCADLRALDPTFVHGPEPSDFSRVARLMLTGSGPGSSDLARELLPDAPETNLLEWYFPRRLLLDLLRFSNLDATNLPPALVAALTARGGRVPALTENRRMNLPVLALQARQGLFPPLAASLPFTRYKNSTRTPQFTYVLMPNSAHGDLLTGTDRDARGRTPAELIATFVRSSRR</sequence>
<organism evidence="1">
    <name type="scientific">uncultured Acidobacteriota bacterium</name>
    <dbReference type="NCBI Taxonomy" id="171953"/>
    <lineage>
        <taxon>Bacteria</taxon>
        <taxon>Pseudomonadati</taxon>
        <taxon>Acidobacteriota</taxon>
        <taxon>environmental samples</taxon>
    </lineage>
</organism>